<gene>
    <name evidence="1" type="ORF">A2989_02925</name>
</gene>
<dbReference type="Proteomes" id="UP000177080">
    <property type="component" value="Unassembled WGS sequence"/>
</dbReference>
<proteinExistence type="predicted"/>
<evidence type="ECO:0000313" key="1">
    <source>
        <dbReference type="EMBL" id="OGD03610.1"/>
    </source>
</evidence>
<accession>A0A1F4ZB70</accession>
<organism evidence="1 2">
    <name type="scientific">Candidatus Amesbacteria bacterium RIFCSPLOWO2_01_FULL_48_25</name>
    <dbReference type="NCBI Taxonomy" id="1797259"/>
    <lineage>
        <taxon>Bacteria</taxon>
        <taxon>Candidatus Amesiibacteriota</taxon>
    </lineage>
</organism>
<reference evidence="1 2" key="1">
    <citation type="journal article" date="2016" name="Nat. Commun.">
        <title>Thousands of microbial genomes shed light on interconnected biogeochemical processes in an aquifer system.</title>
        <authorList>
            <person name="Anantharaman K."/>
            <person name="Brown C.T."/>
            <person name="Hug L.A."/>
            <person name="Sharon I."/>
            <person name="Castelle C.J."/>
            <person name="Probst A.J."/>
            <person name="Thomas B.C."/>
            <person name="Singh A."/>
            <person name="Wilkins M.J."/>
            <person name="Karaoz U."/>
            <person name="Brodie E.L."/>
            <person name="Williams K.H."/>
            <person name="Hubbard S.S."/>
            <person name="Banfield J.F."/>
        </authorList>
    </citation>
    <scope>NUCLEOTIDE SEQUENCE [LARGE SCALE GENOMIC DNA]</scope>
</reference>
<dbReference type="AlphaFoldDB" id="A0A1F4ZB70"/>
<dbReference type="EMBL" id="MEXN01000005">
    <property type="protein sequence ID" value="OGD03610.1"/>
    <property type="molecule type" value="Genomic_DNA"/>
</dbReference>
<evidence type="ECO:0000313" key="2">
    <source>
        <dbReference type="Proteomes" id="UP000177080"/>
    </source>
</evidence>
<protein>
    <submittedName>
        <fullName evidence="1">Uncharacterized protein</fullName>
    </submittedName>
</protein>
<comment type="caution">
    <text evidence="1">The sequence shown here is derived from an EMBL/GenBank/DDBJ whole genome shotgun (WGS) entry which is preliminary data.</text>
</comment>
<sequence>MVRRFPKAQNYLDTVDWMRADELDRIARELLNDGAFFERVDDVLGRKFRHGKTETTGMDRDGRLAKIRRETLQGKWFRYMIEGANGQWYEPEEKIWVLAMVELFRRRKKTT</sequence>
<name>A0A1F4ZB70_9BACT</name>